<dbReference type="Pfam" id="PF23357">
    <property type="entry name" value="DUF7088"/>
    <property type="match status" value="1"/>
</dbReference>
<keyword evidence="1" id="KW-0472">Membrane</keyword>
<evidence type="ECO:0000313" key="3">
    <source>
        <dbReference type="EMBL" id="MBO8458420.1"/>
    </source>
</evidence>
<evidence type="ECO:0000256" key="1">
    <source>
        <dbReference type="SAM" id="Phobius"/>
    </source>
</evidence>
<protein>
    <submittedName>
        <fullName evidence="3">Gldg family protein</fullName>
    </submittedName>
</protein>
<feature type="domain" description="DUF7088" evidence="2">
    <location>
        <begin position="44"/>
        <end position="106"/>
    </location>
</feature>
<reference evidence="3" key="2">
    <citation type="journal article" date="2021" name="PeerJ">
        <title>Extensive microbial diversity within the chicken gut microbiome revealed by metagenomics and culture.</title>
        <authorList>
            <person name="Gilroy R."/>
            <person name="Ravi A."/>
            <person name="Getino M."/>
            <person name="Pursley I."/>
            <person name="Horton D.L."/>
            <person name="Alikhan N.F."/>
            <person name="Baker D."/>
            <person name="Gharbi K."/>
            <person name="Hall N."/>
            <person name="Watson M."/>
            <person name="Adriaenssens E.M."/>
            <person name="Foster-Nyarko E."/>
            <person name="Jarju S."/>
            <person name="Secka A."/>
            <person name="Antonio M."/>
            <person name="Oren A."/>
            <person name="Chaudhuri R.R."/>
            <person name="La Ragione R."/>
            <person name="Hildebrand F."/>
            <person name="Pallen M.J."/>
        </authorList>
    </citation>
    <scope>NUCLEOTIDE SEQUENCE</scope>
    <source>
        <strain evidence="3">10532</strain>
    </source>
</reference>
<keyword evidence="1" id="KW-1133">Transmembrane helix</keyword>
<keyword evidence="1" id="KW-0812">Transmembrane</keyword>
<evidence type="ECO:0000313" key="4">
    <source>
        <dbReference type="Proteomes" id="UP000823638"/>
    </source>
</evidence>
<reference evidence="3" key="1">
    <citation type="submission" date="2020-10" db="EMBL/GenBank/DDBJ databases">
        <authorList>
            <person name="Gilroy R."/>
        </authorList>
    </citation>
    <scope>NUCLEOTIDE SEQUENCE</scope>
    <source>
        <strain evidence="3">10532</strain>
    </source>
</reference>
<dbReference type="AlphaFoldDB" id="A0A9D9N338"/>
<comment type="caution">
    <text evidence="3">The sequence shown here is derived from an EMBL/GenBank/DDBJ whole genome shotgun (WGS) entry which is preliminary data.</text>
</comment>
<dbReference type="Proteomes" id="UP000823638">
    <property type="component" value="Unassembled WGS sequence"/>
</dbReference>
<proteinExistence type="predicted"/>
<dbReference type="InterPro" id="IPR055396">
    <property type="entry name" value="DUF7088"/>
</dbReference>
<gene>
    <name evidence="3" type="ORF">IAA81_09390</name>
</gene>
<name>A0A9D9N338_9SPIR</name>
<organism evidence="3 4">
    <name type="scientific">Candidatus Gallitreponema excrementavium</name>
    <dbReference type="NCBI Taxonomy" id="2840840"/>
    <lineage>
        <taxon>Bacteria</taxon>
        <taxon>Pseudomonadati</taxon>
        <taxon>Spirochaetota</taxon>
        <taxon>Spirochaetia</taxon>
        <taxon>Spirochaetales</taxon>
        <taxon>Candidatus Gallitreponema</taxon>
    </lineage>
</organism>
<sequence>MKKTNKYFRFGLYTSVLFILVLSSVLFLCILADTFSVNIDLTEKKDFSLFSDTKSLLDTLEEPVTFYYLENQSDTDPTITAILESYENYSDKISISYRDPDLYPEFVENFKTPGKNIHRGSVVIFCNNKYVYIDYFSLYEYDTTMQNQQLPVGIIAQQQINSGLARVLGLEQYPVFFLTGHGEKGIEQDLLNQMLLMNYDIKELNLSANGEMPDNNSIIIKLPGNTDFTTGEIEKLSLWIEEGGSFFLLENSGQNKPENLSNFLLYFGIELTDGIIAEQSPGYFIQGNNLLLRPKVNTNEVIKFQPDIIPIIANAGEIKKAPFTPEGMTYIPLLTTSPQAVKITETEILSNTYDLAAAVKTEKGGKLVVFSSDSIIDQKTDNTLAGGGNTAFFLDCLEWLSDSEYKNLIPVIKLQDTNIVPTYLEIILWTIISVFVIPGVFIITGIVIGYKRKGQSRKQTGN</sequence>
<feature type="transmembrane region" description="Helical" evidence="1">
    <location>
        <begin position="426"/>
        <end position="450"/>
    </location>
</feature>
<evidence type="ECO:0000259" key="2">
    <source>
        <dbReference type="Pfam" id="PF23357"/>
    </source>
</evidence>
<dbReference type="EMBL" id="JADIMM010000108">
    <property type="protein sequence ID" value="MBO8458420.1"/>
    <property type="molecule type" value="Genomic_DNA"/>
</dbReference>
<accession>A0A9D9N338</accession>